<feature type="region of interest" description="Disordered" evidence="1">
    <location>
        <begin position="38"/>
        <end position="57"/>
    </location>
</feature>
<proteinExistence type="predicted"/>
<organism evidence="2 3">
    <name type="scientific">Trapa natans</name>
    <name type="common">Water chestnut</name>
    <dbReference type="NCBI Taxonomy" id="22666"/>
    <lineage>
        <taxon>Eukaryota</taxon>
        <taxon>Viridiplantae</taxon>
        <taxon>Streptophyta</taxon>
        <taxon>Embryophyta</taxon>
        <taxon>Tracheophyta</taxon>
        <taxon>Spermatophyta</taxon>
        <taxon>Magnoliopsida</taxon>
        <taxon>eudicotyledons</taxon>
        <taxon>Gunneridae</taxon>
        <taxon>Pentapetalae</taxon>
        <taxon>rosids</taxon>
        <taxon>malvids</taxon>
        <taxon>Myrtales</taxon>
        <taxon>Lythraceae</taxon>
        <taxon>Trapa</taxon>
    </lineage>
</organism>
<reference evidence="2 3" key="1">
    <citation type="journal article" date="2023" name="Hortic Res">
        <title>Pangenome of water caltrop reveals structural variations and asymmetric subgenome divergence after allopolyploidization.</title>
        <authorList>
            <person name="Zhang X."/>
            <person name="Chen Y."/>
            <person name="Wang L."/>
            <person name="Yuan Y."/>
            <person name="Fang M."/>
            <person name="Shi L."/>
            <person name="Lu R."/>
            <person name="Comes H.P."/>
            <person name="Ma Y."/>
            <person name="Chen Y."/>
            <person name="Huang G."/>
            <person name="Zhou Y."/>
            <person name="Zheng Z."/>
            <person name="Qiu Y."/>
        </authorList>
    </citation>
    <scope>NUCLEOTIDE SEQUENCE [LARGE SCALE GENOMIC DNA]</scope>
    <source>
        <strain evidence="2">F231</strain>
    </source>
</reference>
<dbReference type="Proteomes" id="UP001346149">
    <property type="component" value="Unassembled WGS sequence"/>
</dbReference>
<evidence type="ECO:0000313" key="2">
    <source>
        <dbReference type="EMBL" id="KAK4800426.1"/>
    </source>
</evidence>
<dbReference type="AlphaFoldDB" id="A0AAN7M9K2"/>
<protein>
    <submittedName>
        <fullName evidence="2">Uncharacterized protein</fullName>
    </submittedName>
</protein>
<accession>A0AAN7M9K2</accession>
<evidence type="ECO:0000256" key="1">
    <source>
        <dbReference type="SAM" id="MobiDB-lite"/>
    </source>
</evidence>
<keyword evidence="3" id="KW-1185">Reference proteome</keyword>
<sequence>MLIISGLMAWNSKQSDSISCFTAVKEVNALAWSDWKQKGEEGRIGRRTRKNEKGRGH</sequence>
<evidence type="ECO:0000313" key="3">
    <source>
        <dbReference type="Proteomes" id="UP001346149"/>
    </source>
</evidence>
<comment type="caution">
    <text evidence="2">The sequence shown here is derived from an EMBL/GenBank/DDBJ whole genome shotgun (WGS) entry which is preliminary data.</text>
</comment>
<dbReference type="EMBL" id="JAXQNO010000003">
    <property type="protein sequence ID" value="KAK4800426.1"/>
    <property type="molecule type" value="Genomic_DNA"/>
</dbReference>
<name>A0AAN7M9K2_TRANT</name>
<gene>
    <name evidence="2" type="ORF">SAY86_020913</name>
</gene>